<evidence type="ECO:0000313" key="5">
    <source>
        <dbReference type="EMBL" id="KAH7114368.1"/>
    </source>
</evidence>
<feature type="domain" description="N-acetyltransferase" evidence="4">
    <location>
        <begin position="22"/>
        <end position="166"/>
    </location>
</feature>
<dbReference type="EMBL" id="JAGMWT010000017">
    <property type="protein sequence ID" value="KAH7114368.1"/>
    <property type="molecule type" value="Genomic_DNA"/>
</dbReference>
<dbReference type="AlphaFoldDB" id="A0A9P9D869"/>
<reference evidence="5" key="1">
    <citation type="journal article" date="2021" name="Nat. Commun.">
        <title>Genetic determinants of endophytism in the Arabidopsis root mycobiome.</title>
        <authorList>
            <person name="Mesny F."/>
            <person name="Miyauchi S."/>
            <person name="Thiergart T."/>
            <person name="Pickel B."/>
            <person name="Atanasova L."/>
            <person name="Karlsson M."/>
            <person name="Huettel B."/>
            <person name="Barry K.W."/>
            <person name="Haridas S."/>
            <person name="Chen C."/>
            <person name="Bauer D."/>
            <person name="Andreopoulos W."/>
            <person name="Pangilinan J."/>
            <person name="LaButti K."/>
            <person name="Riley R."/>
            <person name="Lipzen A."/>
            <person name="Clum A."/>
            <person name="Drula E."/>
            <person name="Henrissat B."/>
            <person name="Kohler A."/>
            <person name="Grigoriev I.V."/>
            <person name="Martin F.M."/>
            <person name="Hacquard S."/>
        </authorList>
    </citation>
    <scope>NUCLEOTIDE SEQUENCE</scope>
    <source>
        <strain evidence="5">MPI-CAGE-CH-0243</strain>
    </source>
</reference>
<dbReference type="InterPro" id="IPR016181">
    <property type="entry name" value="Acyl_CoA_acyltransferase"/>
</dbReference>
<dbReference type="PANTHER" id="PTHR43800:SF1">
    <property type="entry name" value="PEPTIDYL-LYSINE N-ACETYLTRANSFERASE YJAB"/>
    <property type="match status" value="1"/>
</dbReference>
<accession>A0A9P9D869</accession>
<evidence type="ECO:0000313" key="6">
    <source>
        <dbReference type="Proteomes" id="UP000700596"/>
    </source>
</evidence>
<dbReference type="OrthoDB" id="2744543at2759"/>
<name>A0A9P9D869_9PLEO</name>
<dbReference type="PANTHER" id="PTHR43800">
    <property type="entry name" value="PEPTIDYL-LYSINE N-ACETYLTRANSFERASE YJAB"/>
    <property type="match status" value="1"/>
</dbReference>
<dbReference type="GO" id="GO:0016747">
    <property type="term" value="F:acyltransferase activity, transferring groups other than amino-acyl groups"/>
    <property type="evidence" value="ECO:0007669"/>
    <property type="project" value="InterPro"/>
</dbReference>
<sequence>MSSIADFPSPPPEFFLSAQANGHIWVATLSSSEPDPLPSETPDLPNPHSPNTTKDAPNPKLTPLITPPSHPIAFILIHLHPHTSSYTSTHLTQISVHPSYFRQGIATQLLSFLISWSRAQGHRTIDLTTFASVPWNRPFYEKRGFRVLSEGELEGEDARLLAKELEAERGDEVLGRWERVGMRLVL</sequence>
<dbReference type="CDD" id="cd04301">
    <property type="entry name" value="NAT_SF"/>
    <property type="match status" value="1"/>
</dbReference>
<evidence type="ECO:0000256" key="1">
    <source>
        <dbReference type="ARBA" id="ARBA00022679"/>
    </source>
</evidence>
<dbReference type="SUPFAM" id="SSF55729">
    <property type="entry name" value="Acyl-CoA N-acyltransferases (Nat)"/>
    <property type="match status" value="1"/>
</dbReference>
<feature type="compositionally biased region" description="Pro residues" evidence="3">
    <location>
        <begin position="35"/>
        <end position="48"/>
    </location>
</feature>
<proteinExistence type="predicted"/>
<evidence type="ECO:0000259" key="4">
    <source>
        <dbReference type="PROSITE" id="PS51186"/>
    </source>
</evidence>
<evidence type="ECO:0000256" key="3">
    <source>
        <dbReference type="SAM" id="MobiDB-lite"/>
    </source>
</evidence>
<organism evidence="5 6">
    <name type="scientific">Dendryphion nanum</name>
    <dbReference type="NCBI Taxonomy" id="256645"/>
    <lineage>
        <taxon>Eukaryota</taxon>
        <taxon>Fungi</taxon>
        <taxon>Dikarya</taxon>
        <taxon>Ascomycota</taxon>
        <taxon>Pezizomycotina</taxon>
        <taxon>Dothideomycetes</taxon>
        <taxon>Pleosporomycetidae</taxon>
        <taxon>Pleosporales</taxon>
        <taxon>Torulaceae</taxon>
        <taxon>Dendryphion</taxon>
    </lineage>
</organism>
<evidence type="ECO:0000256" key="2">
    <source>
        <dbReference type="ARBA" id="ARBA00023315"/>
    </source>
</evidence>
<dbReference type="Gene3D" id="3.40.630.30">
    <property type="match status" value="1"/>
</dbReference>
<keyword evidence="1" id="KW-0808">Transferase</keyword>
<feature type="region of interest" description="Disordered" evidence="3">
    <location>
        <begin position="29"/>
        <end position="62"/>
    </location>
</feature>
<dbReference type="Pfam" id="PF00583">
    <property type="entry name" value="Acetyltransf_1"/>
    <property type="match status" value="1"/>
</dbReference>
<dbReference type="InterPro" id="IPR000182">
    <property type="entry name" value="GNAT_dom"/>
</dbReference>
<comment type="caution">
    <text evidence="5">The sequence shown here is derived from an EMBL/GenBank/DDBJ whole genome shotgun (WGS) entry which is preliminary data.</text>
</comment>
<keyword evidence="2" id="KW-0012">Acyltransferase</keyword>
<keyword evidence="6" id="KW-1185">Reference proteome</keyword>
<dbReference type="Proteomes" id="UP000700596">
    <property type="component" value="Unassembled WGS sequence"/>
</dbReference>
<gene>
    <name evidence="5" type="ORF">B0J11DRAFT_540807</name>
</gene>
<protein>
    <submittedName>
        <fullName evidence="5">Acyl-CoA N-acyltransferase</fullName>
    </submittedName>
</protein>
<dbReference type="PROSITE" id="PS51186">
    <property type="entry name" value="GNAT"/>
    <property type="match status" value="1"/>
</dbReference>